<dbReference type="AlphaFoldDB" id="A0A2H0TPW6"/>
<dbReference type="SUPFAM" id="SSF69318">
    <property type="entry name" value="Integrin alpha N-terminal domain"/>
    <property type="match status" value="1"/>
</dbReference>
<dbReference type="InterPro" id="IPR028994">
    <property type="entry name" value="Integrin_alpha_N"/>
</dbReference>
<organism evidence="2 3">
    <name type="scientific">Candidatus Magasanikbacteria bacterium CG10_big_fil_rev_8_21_14_0_10_47_10</name>
    <dbReference type="NCBI Taxonomy" id="1974652"/>
    <lineage>
        <taxon>Bacteria</taxon>
        <taxon>Candidatus Magasanikiibacteriota</taxon>
    </lineage>
</organism>
<evidence type="ECO:0000256" key="1">
    <source>
        <dbReference type="SAM" id="SignalP"/>
    </source>
</evidence>
<dbReference type="Gene3D" id="2.130.10.130">
    <property type="entry name" value="Integrin alpha, N-terminal"/>
    <property type="match status" value="1"/>
</dbReference>
<evidence type="ECO:0008006" key="4">
    <source>
        <dbReference type="Google" id="ProtNLM"/>
    </source>
</evidence>
<protein>
    <recommendedName>
        <fullName evidence="4">VCBS repeat-containing protein</fullName>
    </recommendedName>
</protein>
<evidence type="ECO:0000313" key="2">
    <source>
        <dbReference type="EMBL" id="PIR74203.1"/>
    </source>
</evidence>
<dbReference type="Proteomes" id="UP000230154">
    <property type="component" value="Unassembled WGS sequence"/>
</dbReference>
<evidence type="ECO:0000313" key="3">
    <source>
        <dbReference type="Proteomes" id="UP000230154"/>
    </source>
</evidence>
<feature type="signal peptide" evidence="1">
    <location>
        <begin position="1"/>
        <end position="23"/>
    </location>
</feature>
<accession>A0A2H0TPW6</accession>
<feature type="chain" id="PRO_5013964111" description="VCBS repeat-containing protein" evidence="1">
    <location>
        <begin position="24"/>
        <end position="671"/>
    </location>
</feature>
<keyword evidence="1" id="KW-0732">Signal</keyword>
<sequence>MYKKITIFLLTWAMVLLPLSSFAASGPAFPRKANTFLQWTMTETEARELAKWDVVILDMEIQERYPEYLRLMRQLNPDIILLAYITSQEVRQDAGSSFSVMRRQLAAGISDTWFLQNTARKRLNRWPGTWLLNVTDRSPAGIGGQQWRDYLISFVVNRILATDLWDGVFYDNAWDNITYFAGSNIDLNLDGRIDYDADQQWREGMEFIYTQTRARAGSHNIIVGNGNTKAYTDLLNGKYIENFIPASWKPALNTYRDNEQTQQSPTVNIINSNTANGVIAQNDYRHFRFGLTSTLLENGYFSFDYGDQDHSQTWWYDEYDVDLGLPTSEAMGVHGEEAYEPSVWRREFGRGLAVVNSTAQEQTIALNGEFEKIRGTQDPLVNDGSIVSEITVGANDGQVLLKTFQSVQNILFTNGSFVRFFRPDGTRVRNGFFSFDEAYQGGVQIAKKNLDETDGQDLLVVTGNRIDAWRSDNGRFLRVYPFTANYKAGLRVAMGDINGDNRSEIIVAPEPGANSPMPVKIYDLSGNQLGDDWYPFGRGYLGGYSVAVAKTKPNEFGKIVIGSGKNKPPEVRIYTESLVLESSWNAYESVFRGGVNVAAGDLDGDGIDEIVTGPGSGGKPWVKVFSSSGIFDPQSNFQAYSTPAFLGIDVRVTDVDFDGKEDIVGMTDGVL</sequence>
<dbReference type="Pfam" id="PF14885">
    <property type="entry name" value="GHL15"/>
    <property type="match status" value="1"/>
</dbReference>
<comment type="caution">
    <text evidence="2">The sequence shown here is derived from an EMBL/GenBank/DDBJ whole genome shotgun (WGS) entry which is preliminary data.</text>
</comment>
<proteinExistence type="predicted"/>
<reference evidence="3" key="1">
    <citation type="submission" date="2017-09" db="EMBL/GenBank/DDBJ databases">
        <title>Depth-based differentiation of microbial function through sediment-hosted aquifers and enrichment of novel symbionts in the deep terrestrial subsurface.</title>
        <authorList>
            <person name="Probst A.J."/>
            <person name="Ladd B."/>
            <person name="Jarett J.K."/>
            <person name="Geller-Mcgrath D.E."/>
            <person name="Sieber C.M.K."/>
            <person name="Emerson J.B."/>
            <person name="Anantharaman K."/>
            <person name="Thomas B.C."/>
            <person name="Malmstrom R."/>
            <person name="Stieglmeier M."/>
            <person name="Klingl A."/>
            <person name="Woyke T."/>
            <person name="Ryan C.M."/>
            <person name="Banfield J.F."/>
        </authorList>
    </citation>
    <scope>NUCLEOTIDE SEQUENCE [LARGE SCALE GENOMIC DNA]</scope>
</reference>
<name>A0A2H0TPW6_9BACT</name>
<dbReference type="EMBL" id="PFCB01000028">
    <property type="protein sequence ID" value="PIR74203.1"/>
    <property type="molecule type" value="Genomic_DNA"/>
</dbReference>
<dbReference type="InterPro" id="IPR029455">
    <property type="entry name" value="GHL15"/>
</dbReference>
<gene>
    <name evidence="2" type="ORF">COU35_04045</name>
</gene>